<evidence type="ECO:0000256" key="8">
    <source>
        <dbReference type="ARBA" id="ARBA00023242"/>
    </source>
</evidence>
<dbReference type="GO" id="GO:0003697">
    <property type="term" value="F:single-stranded DNA binding"/>
    <property type="evidence" value="ECO:0007669"/>
    <property type="project" value="TreeGrafter"/>
</dbReference>
<dbReference type="CDD" id="cd09123">
    <property type="entry name" value="PLDc_Tdp1_2"/>
    <property type="match status" value="1"/>
</dbReference>
<organism evidence="12 13">
    <name type="scientific">Malassezia sympodialis (strain ATCC 42132)</name>
    <name type="common">Atopic eczema-associated yeast</name>
    <dbReference type="NCBI Taxonomy" id="1230383"/>
    <lineage>
        <taxon>Eukaryota</taxon>
        <taxon>Fungi</taxon>
        <taxon>Dikarya</taxon>
        <taxon>Basidiomycota</taxon>
        <taxon>Ustilaginomycotina</taxon>
        <taxon>Malasseziomycetes</taxon>
        <taxon>Malasseziales</taxon>
        <taxon>Malasseziaceae</taxon>
        <taxon>Malassezia</taxon>
    </lineage>
</organism>
<dbReference type="Gene3D" id="3.30.870.10">
    <property type="entry name" value="Endonuclease Chain A"/>
    <property type="match status" value="2"/>
</dbReference>
<dbReference type="VEuPathDB" id="FungiDB:MSYG_1540"/>
<dbReference type="CDD" id="cd09122">
    <property type="entry name" value="PLDc_Tdp1_1"/>
    <property type="match status" value="1"/>
</dbReference>
<evidence type="ECO:0000256" key="5">
    <source>
        <dbReference type="ARBA" id="ARBA00022801"/>
    </source>
</evidence>
<dbReference type="GO" id="GO:0005634">
    <property type="term" value="C:nucleus"/>
    <property type="evidence" value="ECO:0007669"/>
    <property type="project" value="UniProtKB-SubCell"/>
</dbReference>
<feature type="compositionally biased region" description="Low complexity" evidence="11">
    <location>
        <begin position="49"/>
        <end position="58"/>
    </location>
</feature>
<evidence type="ECO:0000256" key="6">
    <source>
        <dbReference type="ARBA" id="ARBA00022839"/>
    </source>
</evidence>
<evidence type="ECO:0000256" key="11">
    <source>
        <dbReference type="SAM" id="MobiDB-lite"/>
    </source>
</evidence>
<keyword evidence="4" id="KW-0227">DNA damage</keyword>
<dbReference type="InterPro" id="IPR010347">
    <property type="entry name" value="Tdp1"/>
</dbReference>
<evidence type="ECO:0000256" key="2">
    <source>
        <dbReference type="ARBA" id="ARBA00010205"/>
    </source>
</evidence>
<evidence type="ECO:0000256" key="7">
    <source>
        <dbReference type="ARBA" id="ARBA00023204"/>
    </source>
</evidence>
<sequence length="514" mass="56975">MSGADEPAWAPPSLLRLVPDRQQLERERLARAAARERARNPKKRTRSVSPDAPSKAPSRAPPPPASSRYTPPEPQERFWTGTIKATYNRYARATRAGTKLEQLLAPTTPDDPHGLQRALLASFDVDIDWLESLFPPSVPVTYIGHSPPGDAAPPGFYASDRMAHWEMCIPRKPHARALQHIKLIILFYATHARVVVSSGNLTPLDWSRYENLVYIQDVPATGHPLALPPPDPRASGCAFRTQLERVLSSLSVPTTHPAMRALASYSYTHATAHLVASWPLAPIARGWSEIEQVGLGRLAHLVREWHLTLAPTMHLEAQGSSLAAYDRRWLEQFYLVAAGADRAVLPLPARRGDGPSPEWVRASGMDGWPPVRILFPTQRWVEHESVEGRMGGGCFFGRADEFHKRGMRSLYAQPVSHRGNIMMHAKSLLAIDEKAPAHGWVYTGSHNFTRAAWGTLAGTREEPTLSLSNWELGVAMPLSLLDWGGRPMDAVPYRRPVQAYGPSDAPWDARPLPP</sequence>
<feature type="compositionally biased region" description="Basic and acidic residues" evidence="11">
    <location>
        <begin position="18"/>
        <end position="39"/>
    </location>
</feature>
<evidence type="ECO:0000313" key="12">
    <source>
        <dbReference type="EMBL" id="SHO77199.1"/>
    </source>
</evidence>
<keyword evidence="5" id="KW-0378">Hydrolase</keyword>
<dbReference type="GO" id="GO:0006281">
    <property type="term" value="P:DNA repair"/>
    <property type="evidence" value="ECO:0007669"/>
    <property type="project" value="UniProtKB-KW"/>
</dbReference>
<comment type="similarity">
    <text evidence="2">Belongs to the tyrosyl-DNA phosphodiesterase family.</text>
</comment>
<evidence type="ECO:0000256" key="10">
    <source>
        <dbReference type="PIRSR" id="PIRSR610347-2"/>
    </source>
</evidence>
<dbReference type="Pfam" id="PF06087">
    <property type="entry name" value="Tyr-DNA_phospho"/>
    <property type="match status" value="1"/>
</dbReference>
<evidence type="ECO:0000256" key="4">
    <source>
        <dbReference type="ARBA" id="ARBA00022763"/>
    </source>
</evidence>
<evidence type="ECO:0000256" key="1">
    <source>
        <dbReference type="ARBA" id="ARBA00004123"/>
    </source>
</evidence>
<evidence type="ECO:0000256" key="9">
    <source>
        <dbReference type="PIRSR" id="PIRSR610347-1"/>
    </source>
</evidence>
<dbReference type="GO" id="GO:0003690">
    <property type="term" value="F:double-stranded DNA binding"/>
    <property type="evidence" value="ECO:0007669"/>
    <property type="project" value="TreeGrafter"/>
</dbReference>
<protein>
    <submittedName>
        <fullName evidence="12">Uncharacterized protein</fullName>
    </submittedName>
</protein>
<dbReference type="AlphaFoldDB" id="A0A1M8A483"/>
<name>A0A1M8A483_MALS4</name>
<accession>A0A1M8A483</accession>
<comment type="subcellular location">
    <subcellularLocation>
        <location evidence="1">Nucleus</location>
    </subcellularLocation>
</comment>
<keyword evidence="3" id="KW-0540">Nuclease</keyword>
<dbReference type="OMA" id="FPPMDGQ"/>
<gene>
    <name evidence="12" type="ORF">MSYG_1540</name>
</gene>
<keyword evidence="13" id="KW-1185">Reference proteome</keyword>
<evidence type="ECO:0000256" key="3">
    <source>
        <dbReference type="ARBA" id="ARBA00022722"/>
    </source>
</evidence>
<dbReference type="STRING" id="1230383.A0A1M8A483"/>
<feature type="region of interest" description="Disordered" evidence="11">
    <location>
        <begin position="1"/>
        <end position="81"/>
    </location>
</feature>
<dbReference type="PANTHER" id="PTHR12415">
    <property type="entry name" value="TYROSYL-DNA PHOSPHODIESTERASE 1"/>
    <property type="match status" value="1"/>
</dbReference>
<dbReference type="EMBL" id="LT671822">
    <property type="protein sequence ID" value="SHO77199.1"/>
    <property type="molecule type" value="Genomic_DNA"/>
</dbReference>
<feature type="active site" description="Proton donor/acceptor" evidence="9">
    <location>
        <position position="424"/>
    </location>
</feature>
<proteinExistence type="inferred from homology"/>
<keyword evidence="6" id="KW-0269">Exonuclease</keyword>
<dbReference type="PANTHER" id="PTHR12415:SF0">
    <property type="entry name" value="TYROSYL-DNA PHOSPHODIESTERASE 1"/>
    <property type="match status" value="1"/>
</dbReference>
<reference evidence="13" key="1">
    <citation type="journal article" date="2017" name="Nucleic Acids Res.">
        <title>Proteogenomics produces comprehensive and highly accurate protein-coding gene annotation in a complete genome assembly of Malassezia sympodialis.</title>
        <authorList>
            <person name="Zhu Y."/>
            <person name="Engstroem P.G."/>
            <person name="Tellgren-Roth C."/>
            <person name="Baudo C.D."/>
            <person name="Kennell J.C."/>
            <person name="Sun S."/>
            <person name="Billmyre R.B."/>
            <person name="Schroeder M.S."/>
            <person name="Andersson A."/>
            <person name="Holm T."/>
            <person name="Sigurgeirsson B."/>
            <person name="Wu G."/>
            <person name="Sankaranarayanan S.R."/>
            <person name="Siddharthan R."/>
            <person name="Sanyal K."/>
            <person name="Lundeberg J."/>
            <person name="Nystedt B."/>
            <person name="Boekhout T."/>
            <person name="Dawson T.L. Jr."/>
            <person name="Heitman J."/>
            <person name="Scheynius A."/>
            <person name="Lehtioe J."/>
        </authorList>
    </citation>
    <scope>NUCLEOTIDE SEQUENCE [LARGE SCALE GENOMIC DNA]</scope>
    <source>
        <strain evidence="13">ATCC 42132</strain>
    </source>
</reference>
<dbReference type="Proteomes" id="UP000186303">
    <property type="component" value="Chromosome 2"/>
</dbReference>
<dbReference type="GO" id="GO:0017005">
    <property type="term" value="F:3'-tyrosyl-DNA phosphodiesterase activity"/>
    <property type="evidence" value="ECO:0007669"/>
    <property type="project" value="TreeGrafter"/>
</dbReference>
<keyword evidence="8" id="KW-0539">Nucleus</keyword>
<dbReference type="GO" id="GO:0004527">
    <property type="term" value="F:exonuclease activity"/>
    <property type="evidence" value="ECO:0007669"/>
    <property type="project" value="UniProtKB-KW"/>
</dbReference>
<evidence type="ECO:0000313" key="13">
    <source>
        <dbReference type="Proteomes" id="UP000186303"/>
    </source>
</evidence>
<feature type="binding site" evidence="10">
    <location>
        <position position="426"/>
    </location>
    <ligand>
        <name>substrate</name>
    </ligand>
</feature>
<feature type="active site" description="Nucleophile" evidence="9">
    <location>
        <position position="180"/>
    </location>
</feature>
<dbReference type="SUPFAM" id="SSF56024">
    <property type="entry name" value="Phospholipase D/nuclease"/>
    <property type="match status" value="2"/>
</dbReference>
<feature type="binding site" evidence="10">
    <location>
        <position position="182"/>
    </location>
    <ligand>
        <name>substrate</name>
    </ligand>
</feature>
<dbReference type="OrthoDB" id="3907302at2759"/>
<keyword evidence="7" id="KW-0234">DNA repair</keyword>